<dbReference type="PANTHER" id="PTHR33121">
    <property type="entry name" value="CYCLIC DI-GMP PHOSPHODIESTERASE PDEF"/>
    <property type="match status" value="1"/>
</dbReference>
<dbReference type="GO" id="GO:0071111">
    <property type="term" value="F:cyclic-guanylate-specific phosphodiesterase activity"/>
    <property type="evidence" value="ECO:0007669"/>
    <property type="project" value="InterPro"/>
</dbReference>
<dbReference type="InterPro" id="IPR029787">
    <property type="entry name" value="Nucleotide_cyclase"/>
</dbReference>
<dbReference type="RefSeq" id="WP_023496175.1">
    <property type="nucleotide sequence ID" value="NZ_AYLO01000133.1"/>
</dbReference>
<dbReference type="EMBL" id="AYLO01000133">
    <property type="protein sequence ID" value="ESS68711.1"/>
    <property type="molecule type" value="Genomic_DNA"/>
</dbReference>
<dbReference type="InterPro" id="IPR000160">
    <property type="entry name" value="GGDEF_dom"/>
</dbReference>
<reference evidence="3 4" key="1">
    <citation type="journal article" date="2013" name="Genome Announc.">
        <title>Draft Genome Sequence of the Methanotrophic Gammaproteobacterium Methyloglobulus morosus DSM 22980 Strain KoM1.</title>
        <authorList>
            <person name="Poehlein A."/>
            <person name="Deutzmann J.S."/>
            <person name="Daniel R."/>
            <person name="Simeonova D.D."/>
        </authorList>
    </citation>
    <scope>NUCLEOTIDE SEQUENCE [LARGE SCALE GENOMIC DNA]</scope>
    <source>
        <strain evidence="3 4">KoM1</strain>
    </source>
</reference>
<dbReference type="Gene3D" id="3.20.20.450">
    <property type="entry name" value="EAL domain"/>
    <property type="match status" value="1"/>
</dbReference>
<dbReference type="InterPro" id="IPR001633">
    <property type="entry name" value="EAL_dom"/>
</dbReference>
<dbReference type="PATRIC" id="fig|1116472.3.peg.3549"/>
<feature type="domain" description="GGDEF" evidence="2">
    <location>
        <begin position="22"/>
        <end position="157"/>
    </location>
</feature>
<dbReference type="OrthoDB" id="1673646at2"/>
<dbReference type="Pfam" id="PF00990">
    <property type="entry name" value="GGDEF"/>
    <property type="match status" value="1"/>
</dbReference>
<dbReference type="InterPro" id="IPR035919">
    <property type="entry name" value="EAL_sf"/>
</dbReference>
<dbReference type="InterPro" id="IPR043128">
    <property type="entry name" value="Rev_trsase/Diguanyl_cyclase"/>
</dbReference>
<dbReference type="Gene3D" id="3.30.70.270">
    <property type="match status" value="1"/>
</dbReference>
<protein>
    <submittedName>
        <fullName evidence="3">EAL domain-containing protein</fullName>
    </submittedName>
</protein>
<dbReference type="PROSITE" id="PS50887">
    <property type="entry name" value="GGDEF"/>
    <property type="match status" value="1"/>
</dbReference>
<dbReference type="STRING" id="1116472.MGMO_144c00220"/>
<dbReference type="Pfam" id="PF00563">
    <property type="entry name" value="EAL"/>
    <property type="match status" value="1"/>
</dbReference>
<dbReference type="Proteomes" id="UP000017842">
    <property type="component" value="Unassembled WGS sequence"/>
</dbReference>
<dbReference type="AlphaFoldDB" id="V5DMQ7"/>
<dbReference type="SUPFAM" id="SSF141868">
    <property type="entry name" value="EAL domain-like"/>
    <property type="match status" value="1"/>
</dbReference>
<dbReference type="PANTHER" id="PTHR33121:SF23">
    <property type="entry name" value="CYCLIC DI-GMP PHOSPHODIESTERASE PDEB"/>
    <property type="match status" value="1"/>
</dbReference>
<gene>
    <name evidence="3" type="ORF">MGMO_144c00220</name>
</gene>
<dbReference type="CDD" id="cd01948">
    <property type="entry name" value="EAL"/>
    <property type="match status" value="1"/>
</dbReference>
<keyword evidence="4" id="KW-1185">Reference proteome</keyword>
<evidence type="ECO:0000313" key="3">
    <source>
        <dbReference type="EMBL" id="ESS68711.1"/>
    </source>
</evidence>
<evidence type="ECO:0000259" key="1">
    <source>
        <dbReference type="PROSITE" id="PS50883"/>
    </source>
</evidence>
<feature type="domain" description="EAL" evidence="1">
    <location>
        <begin position="168"/>
        <end position="417"/>
    </location>
</feature>
<comment type="caution">
    <text evidence="3">The sequence shown here is derived from an EMBL/GenBank/DDBJ whole genome shotgun (WGS) entry which is preliminary data.</text>
</comment>
<proteinExistence type="predicted"/>
<accession>V5DMQ7</accession>
<evidence type="ECO:0000313" key="4">
    <source>
        <dbReference type="Proteomes" id="UP000017842"/>
    </source>
</evidence>
<dbReference type="eggNOG" id="COG5001">
    <property type="taxonomic scope" value="Bacteria"/>
</dbReference>
<evidence type="ECO:0000259" key="2">
    <source>
        <dbReference type="PROSITE" id="PS50887"/>
    </source>
</evidence>
<organism evidence="3 4">
    <name type="scientific">Methyloglobulus morosus KoM1</name>
    <dbReference type="NCBI Taxonomy" id="1116472"/>
    <lineage>
        <taxon>Bacteria</taxon>
        <taxon>Pseudomonadati</taxon>
        <taxon>Pseudomonadota</taxon>
        <taxon>Gammaproteobacteria</taxon>
        <taxon>Methylococcales</taxon>
        <taxon>Methylococcaceae</taxon>
        <taxon>Methyloglobulus</taxon>
    </lineage>
</organism>
<dbReference type="PROSITE" id="PS50883">
    <property type="entry name" value="EAL"/>
    <property type="match status" value="1"/>
</dbReference>
<sequence>MNLLSRPLFIQTIGQISSSNDPHHTLIYTEINQVPKIASLLQGIPAEEKLIRAIQRVIYDRVKSLPDARMGKLGWNRFAIILKLPIKESLAVAEDLAQLLDNQSVDIDGVSYYPKLIFGVTPLSPEYKTPERILAAVDEALFQARRTGNSVVKLIEHDDPILQAYYDSLNLLPLITEGLKIQSFVLFAQPIVPITQQVTDEQKFEVLLRFKNEEGDIDPKSRFLETAELFHISREIDYYVVHQFCRFYAQAHQANTMYSLNISGSTIRYSPFIDVLEKEFKQFGVNPRQICFEITETVADRDYKQAIDFMNVLKNQLGCQLSLDDIGIGSSNLANLSKFNVDFLKIDGSFIKDVLVNPYSELVVNFITSAAKLYGRKTIAEYVENAQQLEKLRDLGVDFAQGYFTGKPEILFDPMWD</sequence>
<dbReference type="SUPFAM" id="SSF55073">
    <property type="entry name" value="Nucleotide cyclase"/>
    <property type="match status" value="1"/>
</dbReference>
<dbReference type="InterPro" id="IPR050706">
    <property type="entry name" value="Cyclic-di-GMP_PDE-like"/>
</dbReference>
<name>V5DMQ7_9GAMM</name>
<dbReference type="SMART" id="SM00052">
    <property type="entry name" value="EAL"/>
    <property type="match status" value="1"/>
</dbReference>